<feature type="region of interest" description="Disordered" evidence="1">
    <location>
        <begin position="356"/>
        <end position="385"/>
    </location>
</feature>
<feature type="signal peptide" evidence="2">
    <location>
        <begin position="1"/>
        <end position="19"/>
    </location>
</feature>
<sequence length="748" mass="82638">MKLIFIVACLFLAANFASTQSKTNSDLVTQRTEERLSFQSGDPWTPRINLNADVAMAYGIGPRLPSLVQSWRDHGYIVDLMTGSAWGGYQDYLDGKFDGTNHWDQAQTDSAGNHIVHGGNPTVPYISPGAAYGQYLSVGVKRALDLGVQAVSLEEPEFWARSGGEDNFKREWKAYYHEDWEPPDSSPDAQYRASKLKYYLYRRALGQVFDSVAAYGKAHGRTVPCYVATHSLINYSTWRIVSPESSLIGVGTAGYIAQVWTGTARVPNMYDGKLAQRTFETAFLEYGVMQNLVRASGRRIWYLNDPVADSPNNTWDDYRSNWQSTLTASLLQPEVWRYEVMPWPKRVFNGMHPATEEDAEKLRRGSSVNPTGAARTTPPPKLTVPMKGIPPVYATELQTVIAALGDMKQADVRWEVAGTRGAGVLVSDTMMFERAAPQPSDQYLGSFYGLAMPLVMRGVPVDPVQIESATAPGFLSHYKLLFLTYEGQKPPTPEFHAALANWVRNSGALVVVDNDDDPYNAVREWWNTAPNSYKTPREHLFAQLHIPIDGAGLFHVGRGMVLSERVSPAALTYQPDGGDTLRGYARQAAAAAHLRWSETNAFVLRRGPYIVDAGLDEPVPGAAPVMLHGHFVDLFDADLPVLTTVTLTPGTRDLLFDLDYKRTASAMPRVVVAACQVRDVHATARRLTFAAEGIADTNAVVRIQSRLKPTSVSIGGKILSPYDYKFEDGTILLRFANAVDPVPVEVSF</sequence>
<proteinExistence type="predicted"/>
<accession>A0A2N9L3E7</accession>
<name>A0A2N9L3E7_9BACT</name>
<evidence type="ECO:0000256" key="1">
    <source>
        <dbReference type="SAM" id="MobiDB-lite"/>
    </source>
</evidence>
<dbReference type="OrthoDB" id="605164at2"/>
<dbReference type="AlphaFoldDB" id="A0A2N9L3E7"/>
<reference evidence="4" key="1">
    <citation type="submission" date="2018-02" db="EMBL/GenBank/DDBJ databases">
        <authorList>
            <person name="Hausmann B."/>
        </authorList>
    </citation>
    <scope>NUCLEOTIDE SEQUENCE [LARGE SCALE GENOMIC DNA]</scope>
    <source>
        <strain evidence="4">Peat soil MAG SbA5</strain>
    </source>
</reference>
<evidence type="ECO:0000256" key="2">
    <source>
        <dbReference type="SAM" id="SignalP"/>
    </source>
</evidence>
<organism evidence="3 4">
    <name type="scientific">Candidatus Sulfuritelmatomonas gaucii</name>
    <dbReference type="NCBI Taxonomy" id="2043161"/>
    <lineage>
        <taxon>Bacteria</taxon>
        <taxon>Pseudomonadati</taxon>
        <taxon>Acidobacteriota</taxon>
        <taxon>Terriglobia</taxon>
        <taxon>Terriglobales</taxon>
        <taxon>Acidobacteriaceae</taxon>
        <taxon>Candidatus Sulfuritelmatomonas</taxon>
    </lineage>
</organism>
<evidence type="ECO:0000313" key="3">
    <source>
        <dbReference type="EMBL" id="SPE17780.1"/>
    </source>
</evidence>
<dbReference type="Proteomes" id="UP000239735">
    <property type="component" value="Unassembled WGS sequence"/>
</dbReference>
<gene>
    <name evidence="3" type="ORF">SBA5_110140</name>
</gene>
<dbReference type="EMBL" id="OKRB01000013">
    <property type="protein sequence ID" value="SPE17780.1"/>
    <property type="molecule type" value="Genomic_DNA"/>
</dbReference>
<keyword evidence="2" id="KW-0732">Signal</keyword>
<evidence type="ECO:0008006" key="5">
    <source>
        <dbReference type="Google" id="ProtNLM"/>
    </source>
</evidence>
<protein>
    <recommendedName>
        <fullName evidence="5">Beta-galactosidase trimerisation domain-containing protein</fullName>
    </recommendedName>
</protein>
<feature type="chain" id="PRO_5014996777" description="Beta-galactosidase trimerisation domain-containing protein" evidence="2">
    <location>
        <begin position="20"/>
        <end position="748"/>
    </location>
</feature>
<evidence type="ECO:0000313" key="4">
    <source>
        <dbReference type="Proteomes" id="UP000239735"/>
    </source>
</evidence>